<evidence type="ECO:0000313" key="2">
    <source>
        <dbReference type="EMBL" id="MBP2033669.1"/>
    </source>
</evidence>
<feature type="domain" description="N-acetyltransferase" evidence="1">
    <location>
        <begin position="9"/>
        <end position="137"/>
    </location>
</feature>
<dbReference type="EMBL" id="JAGGLM010000018">
    <property type="protein sequence ID" value="MBP2033669.1"/>
    <property type="molecule type" value="Genomic_DNA"/>
</dbReference>
<dbReference type="PROSITE" id="PS51186">
    <property type="entry name" value="GNAT"/>
    <property type="match status" value="1"/>
</dbReference>
<gene>
    <name evidence="2" type="ORF">J2Z42_002376</name>
</gene>
<dbReference type="PANTHER" id="PTHR43233:SF1">
    <property type="entry name" value="FAMILY N-ACETYLTRANSFERASE, PUTATIVE (AFU_ORTHOLOGUE AFUA_6G03350)-RELATED"/>
    <property type="match status" value="1"/>
</dbReference>
<protein>
    <submittedName>
        <fullName evidence="2">N-acetylglutamate synthase-like GNAT family acetyltransferase</fullName>
    </submittedName>
</protein>
<reference evidence="2 3" key="1">
    <citation type="submission" date="2021-03" db="EMBL/GenBank/DDBJ databases">
        <title>Genomic Encyclopedia of Type Strains, Phase IV (KMG-IV): sequencing the most valuable type-strain genomes for metagenomic binning, comparative biology and taxonomic classification.</title>
        <authorList>
            <person name="Goeker M."/>
        </authorList>
    </citation>
    <scope>NUCLEOTIDE SEQUENCE [LARGE SCALE GENOMIC DNA]</scope>
    <source>
        <strain evidence="2 3">DSM 28783</strain>
    </source>
</reference>
<sequence length="137" mass="16193">MEIIEGEYIITDDITKIKLDAVCNLLRQSHWAKDRPKEIIERTIKNSLCFGIFRKDVQVGFARVVSDYAVYSLISDVIIDERYRDKGLGEKLIEIIVNYPSIKSTSKVLWTTYAQKFYEKCGFKEESQYKFRFNRPY</sequence>
<dbReference type="InterPro" id="IPR053144">
    <property type="entry name" value="Acetyltransferase_Butenolide"/>
</dbReference>
<evidence type="ECO:0000313" key="3">
    <source>
        <dbReference type="Proteomes" id="UP001519307"/>
    </source>
</evidence>
<dbReference type="InterPro" id="IPR000182">
    <property type="entry name" value="GNAT_dom"/>
</dbReference>
<accession>A0ABS4KXQ0</accession>
<dbReference type="PANTHER" id="PTHR43233">
    <property type="entry name" value="FAMILY N-ACETYLTRANSFERASE, PUTATIVE (AFU_ORTHOLOGUE AFUA_6G03350)-RELATED"/>
    <property type="match status" value="1"/>
</dbReference>
<evidence type="ECO:0000259" key="1">
    <source>
        <dbReference type="PROSITE" id="PS51186"/>
    </source>
</evidence>
<dbReference type="Gene3D" id="3.40.630.30">
    <property type="match status" value="1"/>
</dbReference>
<organism evidence="2 3">
    <name type="scientific">Clostridium algifaecis</name>
    <dbReference type="NCBI Taxonomy" id="1472040"/>
    <lineage>
        <taxon>Bacteria</taxon>
        <taxon>Bacillati</taxon>
        <taxon>Bacillota</taxon>
        <taxon>Clostridia</taxon>
        <taxon>Eubacteriales</taxon>
        <taxon>Clostridiaceae</taxon>
        <taxon>Clostridium</taxon>
    </lineage>
</organism>
<dbReference type="SUPFAM" id="SSF55729">
    <property type="entry name" value="Acyl-CoA N-acyltransferases (Nat)"/>
    <property type="match status" value="1"/>
</dbReference>
<dbReference type="InterPro" id="IPR016181">
    <property type="entry name" value="Acyl_CoA_acyltransferase"/>
</dbReference>
<name>A0ABS4KXQ0_9CLOT</name>
<dbReference type="Pfam" id="PF13508">
    <property type="entry name" value="Acetyltransf_7"/>
    <property type="match status" value="1"/>
</dbReference>
<dbReference type="CDD" id="cd04301">
    <property type="entry name" value="NAT_SF"/>
    <property type="match status" value="1"/>
</dbReference>
<dbReference type="RefSeq" id="WP_209702934.1">
    <property type="nucleotide sequence ID" value="NZ_JAGGLM010000018.1"/>
</dbReference>
<comment type="caution">
    <text evidence="2">The sequence shown here is derived from an EMBL/GenBank/DDBJ whole genome shotgun (WGS) entry which is preliminary data.</text>
</comment>
<dbReference type="Proteomes" id="UP001519307">
    <property type="component" value="Unassembled WGS sequence"/>
</dbReference>
<proteinExistence type="predicted"/>
<keyword evidence="3" id="KW-1185">Reference proteome</keyword>